<evidence type="ECO:0000313" key="10">
    <source>
        <dbReference type="EMBL" id="SSD61601.1"/>
    </source>
</evidence>
<sequence length="404" mass="46924">MCSDPKTSNTTRRRAFIYNVSKKTGDNKLGLVDKDKNKNHDNNVTQYNSTQPLKKKRRSSFSTALNSPLIRNLEDKQKKRKTAAFDDFNQDTFKTDTLSAAFENDDDKSSENGIITDESDIDEELEKALSSSPGRELKKIDYIELRKMKAEKLKDAALLGRLEDKKKESVQINKVAEKMLEKSHQKFQDIGKVLDEINDETLKFERKLKLRHRYMQLYPHLPPVLNNDELESSVREFLPLCLDILKGKRTSIYYGNAKMLCESSTKAMLNVEELRQVLYDTPEKFQAGFYGLKRQTRVADLILTKYKGEIERAYKNPIVKWWGVDDFSKYVLSPEILAHCCKNQMNLETIDDAWDIMEKTTEFGSIVADTDPLDKWEIDFEREKLEKLGLGVKYGSEYYKRTNK</sequence>
<evidence type="ECO:0000259" key="9">
    <source>
        <dbReference type="SMART" id="SM01312"/>
    </source>
</evidence>
<reference evidence="11" key="1">
    <citation type="submission" date="2018-06" db="EMBL/GenBank/DDBJ databases">
        <authorList>
            <person name="Guldener U."/>
        </authorList>
    </citation>
    <scope>NUCLEOTIDE SEQUENCE [LARGE SCALE GENOMIC DNA]</scope>
    <source>
        <strain evidence="11">UTAD17</strain>
    </source>
</reference>
<accession>A0A376BAG6</accession>
<evidence type="ECO:0000256" key="8">
    <source>
        <dbReference type="SAM" id="MobiDB-lite"/>
    </source>
</evidence>
<dbReference type="InterPro" id="IPR028094">
    <property type="entry name" value="RTC4_C"/>
</dbReference>
<evidence type="ECO:0000256" key="5">
    <source>
        <dbReference type="ARBA" id="ARBA00015162"/>
    </source>
</evidence>
<evidence type="ECO:0000256" key="7">
    <source>
        <dbReference type="ARBA" id="ARBA00023242"/>
    </source>
</evidence>
<keyword evidence="11" id="KW-1185">Reference proteome</keyword>
<dbReference type="GO" id="GO:0005634">
    <property type="term" value="C:nucleus"/>
    <property type="evidence" value="ECO:0007669"/>
    <property type="project" value="UniProtKB-SubCell"/>
</dbReference>
<keyword evidence="6" id="KW-0963">Cytoplasm</keyword>
<evidence type="ECO:0000256" key="4">
    <source>
        <dbReference type="ARBA" id="ARBA00009461"/>
    </source>
</evidence>
<dbReference type="SMART" id="SM01312">
    <property type="entry name" value="RTC4"/>
    <property type="match status" value="1"/>
</dbReference>
<feature type="region of interest" description="Disordered" evidence="8">
    <location>
        <begin position="27"/>
        <end position="62"/>
    </location>
</feature>
<organism evidence="10 11">
    <name type="scientific">Saccharomycodes ludwigii</name>
    <dbReference type="NCBI Taxonomy" id="36035"/>
    <lineage>
        <taxon>Eukaryota</taxon>
        <taxon>Fungi</taxon>
        <taxon>Dikarya</taxon>
        <taxon>Ascomycota</taxon>
        <taxon>Saccharomycotina</taxon>
        <taxon>Saccharomycetes</taxon>
        <taxon>Saccharomycodales</taxon>
        <taxon>Saccharomycodaceae</taxon>
        <taxon>Saccharomycodes</taxon>
    </lineage>
</organism>
<comment type="similarity">
    <text evidence="4">Belongs to the RTC4 family.</text>
</comment>
<dbReference type="Proteomes" id="UP000262825">
    <property type="component" value="Unassembled WGS sequence"/>
</dbReference>
<evidence type="ECO:0000313" key="11">
    <source>
        <dbReference type="Proteomes" id="UP000262825"/>
    </source>
</evidence>
<feature type="compositionally biased region" description="Basic and acidic residues" evidence="8">
    <location>
        <begin position="27"/>
        <end position="41"/>
    </location>
</feature>
<dbReference type="PANTHER" id="PTHR41391">
    <property type="entry name" value="RESTRICTION OF TELOMERE CAPPING PROTEIN 4"/>
    <property type="match status" value="1"/>
</dbReference>
<dbReference type="EMBL" id="UFAJ01000782">
    <property type="protein sequence ID" value="SSD61601.1"/>
    <property type="molecule type" value="Genomic_DNA"/>
</dbReference>
<protein>
    <recommendedName>
        <fullName evidence="5">Restriction of telomere capping protein 4</fullName>
    </recommendedName>
</protein>
<dbReference type="AlphaFoldDB" id="A0A376BAG6"/>
<dbReference type="PANTHER" id="PTHR41391:SF1">
    <property type="entry name" value="RESTRICTION OF TELOMERE CAPPING PROTEIN 4"/>
    <property type="match status" value="1"/>
</dbReference>
<evidence type="ECO:0000256" key="6">
    <source>
        <dbReference type="ARBA" id="ARBA00022490"/>
    </source>
</evidence>
<dbReference type="VEuPathDB" id="FungiDB:SCODWIG_03362"/>
<dbReference type="GO" id="GO:0005737">
    <property type="term" value="C:cytoplasm"/>
    <property type="evidence" value="ECO:0007669"/>
    <property type="project" value="UniProtKB-SubCell"/>
</dbReference>
<dbReference type="InterPro" id="IPR039024">
    <property type="entry name" value="RTC4"/>
</dbReference>
<evidence type="ECO:0000256" key="1">
    <source>
        <dbReference type="ARBA" id="ARBA00002738"/>
    </source>
</evidence>
<keyword evidence="7" id="KW-0539">Nucleus</keyword>
<name>A0A376BAG6_9ASCO</name>
<comment type="subcellular location">
    <subcellularLocation>
        <location evidence="3">Cytoplasm</location>
    </subcellularLocation>
    <subcellularLocation>
        <location evidence="2">Nucleus</location>
    </subcellularLocation>
</comment>
<gene>
    <name evidence="10" type="ORF">SCODWIG_03362</name>
</gene>
<evidence type="ECO:0000256" key="3">
    <source>
        <dbReference type="ARBA" id="ARBA00004496"/>
    </source>
</evidence>
<proteinExistence type="inferred from homology"/>
<feature type="domain" description="Restriction of telomere capping protein 4 C-terminal" evidence="9">
    <location>
        <begin position="244"/>
        <end position="370"/>
    </location>
</feature>
<comment type="function">
    <text evidence="1">May be involved in a process influencing telomere capping.</text>
</comment>
<dbReference type="Pfam" id="PF14474">
    <property type="entry name" value="RTC4"/>
    <property type="match status" value="1"/>
</dbReference>
<evidence type="ECO:0000256" key="2">
    <source>
        <dbReference type="ARBA" id="ARBA00004123"/>
    </source>
</evidence>